<accession>A0A934HY68</accession>
<reference evidence="2" key="1">
    <citation type="submission" date="2020-12" db="EMBL/GenBank/DDBJ databases">
        <title>Clostridium thailandense sp. nov., a novel acetogenic bacterium isolated from peat land soil in Thailand.</title>
        <authorList>
            <person name="Chaikitkaew S."/>
            <person name="Birkeland N.K."/>
        </authorList>
    </citation>
    <scope>NUCLEOTIDE SEQUENCE</scope>
    <source>
        <strain evidence="2">DSM 17425</strain>
    </source>
</reference>
<keyword evidence="3" id="KW-1185">Reference proteome</keyword>
<sequence length="54" mass="6096">MMGKHNDSIGCVVSECRFHAKAEDYCTLEKIQVTKHESLAKTKQCTDCGSFEKE</sequence>
<organism evidence="2 3">
    <name type="scientific">Clostridium aciditolerans</name>
    <dbReference type="NCBI Taxonomy" id="339861"/>
    <lineage>
        <taxon>Bacteria</taxon>
        <taxon>Bacillati</taxon>
        <taxon>Bacillota</taxon>
        <taxon>Clostridia</taxon>
        <taxon>Eubacteriales</taxon>
        <taxon>Clostridiaceae</taxon>
        <taxon>Clostridium</taxon>
    </lineage>
</organism>
<evidence type="ECO:0000313" key="3">
    <source>
        <dbReference type="Proteomes" id="UP000622687"/>
    </source>
</evidence>
<evidence type="ECO:0000259" key="1">
    <source>
        <dbReference type="Pfam" id="PF07561"/>
    </source>
</evidence>
<comment type="caution">
    <text evidence="2">The sequence shown here is derived from an EMBL/GenBank/DDBJ whole genome shotgun (WGS) entry which is preliminary data.</text>
</comment>
<name>A0A934HY68_9CLOT</name>
<proteinExistence type="predicted"/>
<feature type="domain" description="DUF1540" evidence="1">
    <location>
        <begin position="9"/>
        <end position="51"/>
    </location>
</feature>
<dbReference type="RefSeq" id="WP_178907226.1">
    <property type="nucleotide sequence ID" value="NZ_JAEEGB010000009.1"/>
</dbReference>
<dbReference type="AlphaFoldDB" id="A0A934HY68"/>
<dbReference type="Pfam" id="PF07561">
    <property type="entry name" value="DUF1540"/>
    <property type="match status" value="1"/>
</dbReference>
<protein>
    <submittedName>
        <fullName evidence="2">DUF1540 domain-containing protein</fullName>
    </submittedName>
</protein>
<dbReference type="InterPro" id="IPR011437">
    <property type="entry name" value="DUF1540"/>
</dbReference>
<dbReference type="EMBL" id="JAEEGB010000009">
    <property type="protein sequence ID" value="MBI6872918.1"/>
    <property type="molecule type" value="Genomic_DNA"/>
</dbReference>
<gene>
    <name evidence="2" type="ORF">I6U51_09395</name>
</gene>
<dbReference type="Proteomes" id="UP000622687">
    <property type="component" value="Unassembled WGS sequence"/>
</dbReference>
<evidence type="ECO:0000313" key="2">
    <source>
        <dbReference type="EMBL" id="MBI6872918.1"/>
    </source>
</evidence>